<dbReference type="EMBL" id="JAUKUD010000001">
    <property type="protein sequence ID" value="KAK0754248.1"/>
    <property type="molecule type" value="Genomic_DNA"/>
</dbReference>
<feature type="region of interest" description="Disordered" evidence="1">
    <location>
        <begin position="323"/>
        <end position="354"/>
    </location>
</feature>
<reference evidence="2" key="1">
    <citation type="submission" date="2023-06" db="EMBL/GenBank/DDBJ databases">
        <title>Genome-scale phylogeny and comparative genomics of the fungal order Sordariales.</title>
        <authorList>
            <consortium name="Lawrence Berkeley National Laboratory"/>
            <person name="Hensen N."/>
            <person name="Bonometti L."/>
            <person name="Westerberg I."/>
            <person name="Brannstrom I.O."/>
            <person name="Guillou S."/>
            <person name="Cros-Aarteil S."/>
            <person name="Calhoun S."/>
            <person name="Haridas S."/>
            <person name="Kuo A."/>
            <person name="Mondo S."/>
            <person name="Pangilinan J."/>
            <person name="Riley R."/>
            <person name="LaButti K."/>
            <person name="Andreopoulos B."/>
            <person name="Lipzen A."/>
            <person name="Chen C."/>
            <person name="Yanf M."/>
            <person name="Daum C."/>
            <person name="Ng V."/>
            <person name="Clum A."/>
            <person name="Steindorff A."/>
            <person name="Ohm R."/>
            <person name="Martin F."/>
            <person name="Silar P."/>
            <person name="Natvig D."/>
            <person name="Lalanne C."/>
            <person name="Gautier V."/>
            <person name="Ament-velasquez S.L."/>
            <person name="Kruys A."/>
            <person name="Hutchinson M.I."/>
            <person name="Powell A.J."/>
            <person name="Barry K."/>
            <person name="Miller A.N."/>
            <person name="Grigoriev I.V."/>
            <person name="Debuchy R."/>
            <person name="Gladieux P."/>
            <person name="Thoren M.H."/>
            <person name="Johannesson H."/>
        </authorList>
    </citation>
    <scope>NUCLEOTIDE SEQUENCE</scope>
    <source>
        <strain evidence="2">SMH3187-1</strain>
    </source>
</reference>
<accession>A0AA40FAJ5</accession>
<dbReference type="AlphaFoldDB" id="A0AA40FAJ5"/>
<name>A0AA40FAJ5_9PEZI</name>
<gene>
    <name evidence="2" type="ORF">B0T18DRAFT_454059</name>
</gene>
<protein>
    <submittedName>
        <fullName evidence="2">Uncharacterized protein</fullName>
    </submittedName>
</protein>
<evidence type="ECO:0000256" key="1">
    <source>
        <dbReference type="SAM" id="MobiDB-lite"/>
    </source>
</evidence>
<evidence type="ECO:0000313" key="3">
    <source>
        <dbReference type="Proteomes" id="UP001172155"/>
    </source>
</evidence>
<comment type="caution">
    <text evidence="2">The sequence shown here is derived from an EMBL/GenBank/DDBJ whole genome shotgun (WGS) entry which is preliminary data.</text>
</comment>
<evidence type="ECO:0000313" key="2">
    <source>
        <dbReference type="EMBL" id="KAK0754248.1"/>
    </source>
</evidence>
<keyword evidence="3" id="KW-1185">Reference proteome</keyword>
<organism evidence="2 3">
    <name type="scientific">Schizothecium vesticola</name>
    <dbReference type="NCBI Taxonomy" id="314040"/>
    <lineage>
        <taxon>Eukaryota</taxon>
        <taxon>Fungi</taxon>
        <taxon>Dikarya</taxon>
        <taxon>Ascomycota</taxon>
        <taxon>Pezizomycotina</taxon>
        <taxon>Sordariomycetes</taxon>
        <taxon>Sordariomycetidae</taxon>
        <taxon>Sordariales</taxon>
        <taxon>Schizotheciaceae</taxon>
        <taxon>Schizothecium</taxon>
    </lineage>
</organism>
<proteinExistence type="predicted"/>
<dbReference type="Proteomes" id="UP001172155">
    <property type="component" value="Unassembled WGS sequence"/>
</dbReference>
<sequence>MRLKAAHALGIMPDYLRDLISFSRITGLVRIKGVTAREEPLKKTPYEDFIFEGDPLTFSGGVPGRISYKINHQIFASLWGPVGRFPQPLVDFNKTTGLIEFAGLDFDLPLAFWRLSPQSQLRPPPAHANGEEERTSELWKEFRKWRARYKNSAFITAVWEPLERLSHIREVGINYDKIGEIVSATIKLHYKPIALFRSLSQYMSENIHAQRDMEDEETDHHLNPFAVIQARLGKVTGFDGFFPLDMAFLNMMLPHWKIYFQETKKRMAKLVEDFCPEAPRIAQYLLETSSYEGLLCTSTPRISVHGFISIKLKTTLISKGGFDLKDDEPDLNKRVESEEESDSSGSEDQVDEDD</sequence>